<sequence>MNTHHQPAAVQAAVAYAALTAAHEVGDYIVQRDADAKAKGKHGPAGAAACARHVASYTATQGLALYAADRYLRLGLDWRRAGAALLVSAVTHYVADRCAGHWPDDSKDAPLLVRAAHAAGKTKWLQGDPAAGPLIDQAWHKGCIAVAAAVAAGRRTRT</sequence>
<dbReference type="EMBL" id="AP018365">
    <property type="protein sequence ID" value="BBA98301.1"/>
    <property type="molecule type" value="Genomic_DNA"/>
</dbReference>
<dbReference type="AlphaFoldDB" id="A0A7U3UTC5"/>
<keyword evidence="2" id="KW-1185">Reference proteome</keyword>
<protein>
    <recommendedName>
        <fullName evidence="3">DUF3307 domain-containing protein</fullName>
    </recommendedName>
</protein>
<dbReference type="KEGG" id="arev:RVR_4434"/>
<evidence type="ECO:0000313" key="1">
    <source>
        <dbReference type="EMBL" id="BBA98301.1"/>
    </source>
</evidence>
<name>A0A7U3UTC5_9ACTN</name>
<reference evidence="1 2" key="3">
    <citation type="journal article" date="2011" name="Nat. Chem. Biol.">
        <title>Reveromycin A biosynthesis uses RevG and RevJ for stereospecific spiroacetal formation.</title>
        <authorList>
            <person name="Takahashi S."/>
            <person name="Toyoda A."/>
            <person name="Sekiyama Y."/>
            <person name="Takagi H."/>
            <person name="Nogawa T."/>
            <person name="Uramoto M."/>
            <person name="Suzuki R."/>
            <person name="Koshino H."/>
            <person name="Kumano T."/>
            <person name="Panthee S."/>
            <person name="Dairi T."/>
            <person name="Ishikawa J."/>
            <person name="Ikeda H."/>
            <person name="Sakaki Y."/>
            <person name="Osada H."/>
        </authorList>
    </citation>
    <scope>NUCLEOTIDE SEQUENCE [LARGE SCALE GENOMIC DNA]</scope>
    <source>
        <strain evidence="1 2">SN-593</strain>
    </source>
</reference>
<accession>A0A7U3UTC5</accession>
<evidence type="ECO:0000313" key="2">
    <source>
        <dbReference type="Proteomes" id="UP000595703"/>
    </source>
</evidence>
<gene>
    <name evidence="1" type="ORF">RVR_4434</name>
</gene>
<organism evidence="1 2">
    <name type="scientific">Actinacidiphila reveromycinica</name>
    <dbReference type="NCBI Taxonomy" id="659352"/>
    <lineage>
        <taxon>Bacteria</taxon>
        <taxon>Bacillati</taxon>
        <taxon>Actinomycetota</taxon>
        <taxon>Actinomycetes</taxon>
        <taxon>Kitasatosporales</taxon>
        <taxon>Streptomycetaceae</taxon>
        <taxon>Actinacidiphila</taxon>
    </lineage>
</organism>
<evidence type="ECO:0008006" key="3">
    <source>
        <dbReference type="Google" id="ProtNLM"/>
    </source>
</evidence>
<proteinExistence type="predicted"/>
<reference evidence="1 2" key="4">
    <citation type="journal article" date="2020" name="Sci. Rep.">
        <title>beta-carboline chemical signals induce reveromycin production through a LuxR family regulator in Streptomyces sp. SN-593.</title>
        <authorList>
            <person name="Panthee S."/>
            <person name="Kito N."/>
            <person name="Hayashi T."/>
            <person name="Shimizu T."/>
            <person name="Ishikawa J."/>
            <person name="Hamamoto H."/>
            <person name="Osada H."/>
            <person name="Takahashi S."/>
        </authorList>
    </citation>
    <scope>NUCLEOTIDE SEQUENCE [LARGE SCALE GENOMIC DNA]</scope>
    <source>
        <strain evidence="1 2">SN-593</strain>
    </source>
</reference>
<dbReference type="Proteomes" id="UP000595703">
    <property type="component" value="Chromosome"/>
</dbReference>
<reference evidence="1 2" key="2">
    <citation type="journal article" date="2011" name="J. Antibiot.">
        <title>Furaquinocins I and J: novel polyketide isoprenoid hybrid compounds from Streptomyces reveromyceticus SN-593.</title>
        <authorList>
            <person name="Panthee S."/>
            <person name="Takahashi S."/>
            <person name="Takagi H."/>
            <person name="Nogawa T."/>
            <person name="Oowada E."/>
            <person name="Uramoto M."/>
            <person name="Osada H."/>
        </authorList>
    </citation>
    <scope>NUCLEOTIDE SEQUENCE [LARGE SCALE GENOMIC DNA]</scope>
    <source>
        <strain evidence="1 2">SN-593</strain>
    </source>
</reference>
<reference evidence="1 2" key="1">
    <citation type="journal article" date="2010" name="J. Bacteriol.">
        <title>Biochemical characterization of a novel indole prenyltransferase from Streptomyces sp. SN-593.</title>
        <authorList>
            <person name="Takahashi S."/>
            <person name="Takagi H."/>
            <person name="Toyoda A."/>
            <person name="Uramoto M."/>
            <person name="Nogawa T."/>
            <person name="Ueki M."/>
            <person name="Sakaki Y."/>
            <person name="Osada H."/>
        </authorList>
    </citation>
    <scope>NUCLEOTIDE SEQUENCE [LARGE SCALE GENOMIC DNA]</scope>
    <source>
        <strain evidence="1 2">SN-593</strain>
    </source>
</reference>
<dbReference type="RefSeq" id="WP_202234462.1">
    <property type="nucleotide sequence ID" value="NZ_AP018365.1"/>
</dbReference>